<feature type="region of interest" description="Disordered" evidence="1">
    <location>
        <begin position="372"/>
        <end position="406"/>
    </location>
</feature>
<feature type="region of interest" description="Disordered" evidence="1">
    <location>
        <begin position="106"/>
        <end position="125"/>
    </location>
</feature>
<reference evidence="4" key="1">
    <citation type="submission" date="2021-01" db="EMBL/GenBank/DDBJ databases">
        <authorList>
            <person name="Corre E."/>
            <person name="Pelletier E."/>
            <person name="Niang G."/>
            <person name="Scheremetjew M."/>
            <person name="Finn R."/>
            <person name="Kale V."/>
            <person name="Holt S."/>
            <person name="Cochrane G."/>
            <person name="Meng A."/>
            <person name="Brown T."/>
            <person name="Cohen L."/>
        </authorList>
    </citation>
    <scope>NUCLEOTIDE SEQUENCE</scope>
    <source>
        <strain evidence="4">10249 10 AB</strain>
    </source>
</reference>
<feature type="region of interest" description="Disordered" evidence="1">
    <location>
        <begin position="156"/>
        <end position="236"/>
    </location>
</feature>
<dbReference type="AlphaFoldDB" id="A0A7S4AGT5"/>
<feature type="compositionally biased region" description="Basic and acidic residues" evidence="1">
    <location>
        <begin position="181"/>
        <end position="204"/>
    </location>
</feature>
<sequence>MTKSCLCRRACLCLIVIVVTVGASTIVQPHLLDTATTTTTTNSQNRDRGTNNSSRSSSSNKGVYTDNSTNSTSEETHAEAAIIFEKIIRHQDFEFLEYFSTIRNEKDGDEHEDENETSESNYSSPFSLDNLIWNDDHQGELELELELEANNNIHSHNENHLRRGDNDGNGNGSGYNDDGDGDRLATDQKLRLLEERGDISEFRPDSSSTSEDDSDDFGDELQPTYAPTFSDSTESPTVIGSSIFEDLDKYNQTYENENKTNTNLTAAYNPDGILNLPPNSIVLHISLAIVHYEHLTWEEKANIVTMAIRTMTVVLNEYQYQYEQDREHEHGGDGNRHNSTSNEYKDVHSTGAGGLPLVIDDHEALQEYYGRRKERQHQRILDPNSAEQTDDQREEKEPEPKRRWVDSIPNTTINEHEHKHHVAKLVLHNVTIHFDDPNWWDTSVIYTVWRKPRSFRQRDLGDSTNNPKEQQQQPKPHQTSRAVVEDDEYLEMFNIRVLNDTILRKIKAICRYAIDDSIKRRLYRKAWQDMDLDFGAGNLMDLILKHKPYCPYEKGMSDVRAPGYEYDVKQFYCTEERSKNNHFEGKCQKCYPMLRPIENEDLPVGEDFVPPIPTYPSPIAGSPLEIEWTTREWVGLGIMVSTTLLVGILSLIAHFESKQRSRNSLWKAGLTQKGVDELLQVGWRIHEGRDNNSQQQQFQQPQLFLQIYDKGIGPGYNDENSVLQGGVEQQQFFVARSRNPVAPSVSTTAPTNTTPP</sequence>
<gene>
    <name evidence="4" type="ORF">PAUS00366_LOCUS7698</name>
</gene>
<feature type="region of interest" description="Disordered" evidence="1">
    <location>
        <begin position="325"/>
        <end position="355"/>
    </location>
</feature>
<dbReference type="EMBL" id="HBIX01010142">
    <property type="protein sequence ID" value="CAE0714946.1"/>
    <property type="molecule type" value="Transcribed_RNA"/>
</dbReference>
<evidence type="ECO:0000256" key="2">
    <source>
        <dbReference type="SAM" id="Phobius"/>
    </source>
</evidence>
<feature type="compositionally biased region" description="Low complexity" evidence="1">
    <location>
        <begin position="467"/>
        <end position="477"/>
    </location>
</feature>
<organism evidence="4">
    <name type="scientific">Pseudo-nitzschia australis</name>
    <dbReference type="NCBI Taxonomy" id="44445"/>
    <lineage>
        <taxon>Eukaryota</taxon>
        <taxon>Sar</taxon>
        <taxon>Stramenopiles</taxon>
        <taxon>Ochrophyta</taxon>
        <taxon>Bacillariophyta</taxon>
        <taxon>Bacillariophyceae</taxon>
        <taxon>Bacillariophycidae</taxon>
        <taxon>Bacillariales</taxon>
        <taxon>Bacillariaceae</taxon>
        <taxon>Pseudo-nitzschia</taxon>
    </lineage>
</organism>
<evidence type="ECO:0000256" key="1">
    <source>
        <dbReference type="SAM" id="MobiDB-lite"/>
    </source>
</evidence>
<accession>A0A7S4AGT5</accession>
<keyword evidence="2" id="KW-0472">Membrane</keyword>
<keyword evidence="3" id="KW-0732">Signal</keyword>
<feature type="region of interest" description="Disordered" evidence="1">
    <location>
        <begin position="38"/>
        <end position="75"/>
    </location>
</feature>
<protein>
    <submittedName>
        <fullName evidence="4">Uncharacterized protein</fullName>
    </submittedName>
</protein>
<evidence type="ECO:0000256" key="3">
    <source>
        <dbReference type="SAM" id="SignalP"/>
    </source>
</evidence>
<feature type="chain" id="PRO_5031192862" evidence="3">
    <location>
        <begin position="24"/>
        <end position="756"/>
    </location>
</feature>
<feature type="region of interest" description="Disordered" evidence="1">
    <location>
        <begin position="457"/>
        <end position="481"/>
    </location>
</feature>
<feature type="compositionally biased region" description="Acidic residues" evidence="1">
    <location>
        <begin position="210"/>
        <end position="219"/>
    </location>
</feature>
<feature type="compositionally biased region" description="Low complexity" evidence="1">
    <location>
        <begin position="51"/>
        <end position="60"/>
    </location>
</feature>
<feature type="compositionally biased region" description="Polar residues" evidence="1">
    <location>
        <begin position="225"/>
        <end position="236"/>
    </location>
</feature>
<feature type="compositionally biased region" description="Basic and acidic residues" evidence="1">
    <location>
        <begin position="390"/>
        <end position="405"/>
    </location>
</feature>
<feature type="transmembrane region" description="Helical" evidence="2">
    <location>
        <begin position="633"/>
        <end position="655"/>
    </location>
</feature>
<feature type="compositionally biased region" description="Basic and acidic residues" evidence="1">
    <location>
        <begin position="325"/>
        <end position="336"/>
    </location>
</feature>
<keyword evidence="2" id="KW-1133">Transmembrane helix</keyword>
<proteinExistence type="predicted"/>
<keyword evidence="2" id="KW-0812">Transmembrane</keyword>
<evidence type="ECO:0000313" key="4">
    <source>
        <dbReference type="EMBL" id="CAE0714946.1"/>
    </source>
</evidence>
<feature type="compositionally biased region" description="Basic and acidic residues" evidence="1">
    <location>
        <begin position="156"/>
        <end position="166"/>
    </location>
</feature>
<feature type="signal peptide" evidence="3">
    <location>
        <begin position="1"/>
        <end position="23"/>
    </location>
</feature>
<name>A0A7S4AGT5_9STRA</name>